<name>A0ABP2XM00_9NEIS</name>
<dbReference type="EMBL" id="AVPH01000237">
    <property type="protein sequence ID" value="ERE06036.1"/>
    <property type="molecule type" value="Genomic_DNA"/>
</dbReference>
<dbReference type="Proteomes" id="UP000016426">
    <property type="component" value="Unassembled WGS sequence"/>
</dbReference>
<evidence type="ECO:0000313" key="2">
    <source>
        <dbReference type="Proteomes" id="UP000016426"/>
    </source>
</evidence>
<gene>
    <name evidence="1" type="ORF">O166_09355</name>
</gene>
<evidence type="ECO:0000313" key="1">
    <source>
        <dbReference type="EMBL" id="ERE06036.1"/>
    </source>
</evidence>
<keyword evidence="2" id="KW-1185">Reference proteome</keyword>
<organism evidence="1 2">
    <name type="scientific">Pseudogulbenkiania ferrooxidans EGD-HP2</name>
    <dbReference type="NCBI Taxonomy" id="1388764"/>
    <lineage>
        <taxon>Bacteria</taxon>
        <taxon>Pseudomonadati</taxon>
        <taxon>Pseudomonadota</taxon>
        <taxon>Betaproteobacteria</taxon>
        <taxon>Neisseriales</taxon>
        <taxon>Chromobacteriaceae</taxon>
        <taxon>Pseudogulbenkiania</taxon>
    </lineage>
</organism>
<proteinExistence type="predicted"/>
<reference evidence="1 2" key="1">
    <citation type="journal article" date="2013" name="Genome Announc.">
        <title>Genome Sequence of the Pigment-Producing Bacterium Pseudogulbenkiania ferrooxidans, Isolated from Loktak Lake.</title>
        <authorList>
            <person name="Puranik S."/>
            <person name="Talkal R."/>
            <person name="Qureshi A."/>
            <person name="Khardenavis A."/>
            <person name="Kapley A."/>
            <person name="Purohit H.J."/>
        </authorList>
    </citation>
    <scope>NUCLEOTIDE SEQUENCE [LARGE SCALE GENOMIC DNA]</scope>
    <source>
        <strain evidence="1 2">EGD-HP2</strain>
    </source>
</reference>
<accession>A0ABP2XM00</accession>
<sequence>MRPDIRYRCGQLLSTLEMVARGDAVTVVAELSLPSRP</sequence>
<comment type="caution">
    <text evidence="1">The sequence shown here is derived from an EMBL/GenBank/DDBJ whole genome shotgun (WGS) entry which is preliminary data.</text>
</comment>
<protein>
    <submittedName>
        <fullName evidence="1">Uncharacterized protein</fullName>
    </submittedName>
</protein>